<dbReference type="Proteomes" id="UP000292235">
    <property type="component" value="Chromosome"/>
</dbReference>
<keyword evidence="1" id="KW-0812">Transmembrane</keyword>
<dbReference type="RefSeq" id="WP_131101623.1">
    <property type="nucleotide sequence ID" value="NZ_CP036455.1"/>
</dbReference>
<keyword evidence="3" id="KW-1185">Reference proteome</keyword>
<organism evidence="2 3">
    <name type="scientific">Streptomonospora litoralis</name>
    <dbReference type="NCBI Taxonomy" id="2498135"/>
    <lineage>
        <taxon>Bacteria</taxon>
        <taxon>Bacillati</taxon>
        <taxon>Actinomycetota</taxon>
        <taxon>Actinomycetes</taxon>
        <taxon>Streptosporangiales</taxon>
        <taxon>Nocardiopsidaceae</taxon>
        <taxon>Streptomonospora</taxon>
    </lineage>
</organism>
<gene>
    <name evidence="2" type="ORF">EKD16_24440</name>
</gene>
<keyword evidence="1" id="KW-0472">Membrane</keyword>
<evidence type="ECO:0000313" key="3">
    <source>
        <dbReference type="Proteomes" id="UP000292235"/>
    </source>
</evidence>
<reference evidence="2 3" key="1">
    <citation type="submission" date="2019-02" db="EMBL/GenBank/DDBJ databases">
        <authorList>
            <person name="Khodamoradi S."/>
            <person name="Hahnke R.L."/>
            <person name="Kaempfer P."/>
            <person name="Schumann P."/>
            <person name="Rohde M."/>
            <person name="Steinert M."/>
            <person name="Luzhetskyy A."/>
            <person name="Wink J."/>
            <person name="Ruckert C."/>
        </authorList>
    </citation>
    <scope>NUCLEOTIDE SEQUENCE [LARGE SCALE GENOMIC DNA]</scope>
    <source>
        <strain evidence="2 3">M2</strain>
    </source>
</reference>
<dbReference type="EMBL" id="CP036455">
    <property type="protein sequence ID" value="QBI56632.1"/>
    <property type="molecule type" value="Genomic_DNA"/>
</dbReference>
<dbReference type="OrthoDB" id="3436279at2"/>
<evidence type="ECO:0000313" key="2">
    <source>
        <dbReference type="EMBL" id="QBI56632.1"/>
    </source>
</evidence>
<dbReference type="AlphaFoldDB" id="A0A4V0ZKD8"/>
<name>A0A4V0ZKD8_9ACTN</name>
<proteinExistence type="predicted"/>
<sequence length="233" mass="25591">MDRLPEPATREGPWPAADAAYLSLARSGLGLALAGTAVTLFLTCCAVLAAVWPERFLANGGAGGERTIAIVIAVVLGLLTLLLSAGVVAALSPHGLAVDRHGIWFVTRVRAEPVSWQQISAIGGSWKEKRRVYKSSLGARIGQEIMRRLLTDRGRYLYAVDVFLHDPDSVADRHPFAVHQRHTRHEAPPAPGLPSRRLRFHVGAIGDYREMARHLHRSAPHLWIGEYRRDSPV</sequence>
<accession>A0A4V0ZKD8</accession>
<feature type="transmembrane region" description="Helical" evidence="1">
    <location>
        <begin position="29"/>
        <end position="52"/>
    </location>
</feature>
<evidence type="ECO:0000256" key="1">
    <source>
        <dbReference type="SAM" id="Phobius"/>
    </source>
</evidence>
<protein>
    <submittedName>
        <fullName evidence="2">Uncharacterized protein</fullName>
    </submittedName>
</protein>
<keyword evidence="1" id="KW-1133">Transmembrane helix</keyword>
<dbReference type="KEGG" id="strr:EKD16_24440"/>
<feature type="transmembrane region" description="Helical" evidence="1">
    <location>
        <begin position="67"/>
        <end position="91"/>
    </location>
</feature>